<proteinExistence type="predicted"/>
<dbReference type="Proteomes" id="UP000192639">
    <property type="component" value="Unassembled WGS sequence"/>
</dbReference>
<organism evidence="3 4">
    <name type="scientific">Enterospora canceri</name>
    <dbReference type="NCBI Taxonomy" id="1081671"/>
    <lineage>
        <taxon>Eukaryota</taxon>
        <taxon>Fungi</taxon>
        <taxon>Fungi incertae sedis</taxon>
        <taxon>Microsporidia</taxon>
        <taxon>Enterocytozoonidae</taxon>
        <taxon>Enterospora</taxon>
    </lineage>
</organism>
<evidence type="ECO:0000256" key="1">
    <source>
        <dbReference type="SAM" id="MobiDB-lite"/>
    </source>
</evidence>
<evidence type="ECO:0000313" key="4">
    <source>
        <dbReference type="Proteomes" id="UP000192639"/>
    </source>
</evidence>
<feature type="compositionally biased region" description="Basic and acidic residues" evidence="1">
    <location>
        <begin position="120"/>
        <end position="130"/>
    </location>
</feature>
<reference evidence="3 4" key="1">
    <citation type="journal article" date="2017" name="Environ. Microbiol.">
        <title>Decay of the glycolytic pathway and adaptation to intranuclear parasitism within Enterocytozoonidae microsporidia.</title>
        <authorList>
            <person name="Wiredu Boakye D."/>
            <person name="Jaroenlak P."/>
            <person name="Prachumwat A."/>
            <person name="Williams T.A."/>
            <person name="Bateman K.S."/>
            <person name="Itsathitphaisarn O."/>
            <person name="Sritunyalucksana K."/>
            <person name="Paszkiewicz K.H."/>
            <person name="Moore K.A."/>
            <person name="Stentiford G.D."/>
            <person name="Williams B.A."/>
        </authorList>
    </citation>
    <scope>NUCLEOTIDE SEQUENCE [LARGE SCALE GENOMIC DNA]</scope>
    <source>
        <strain evidence="3 4">GB1</strain>
    </source>
</reference>
<keyword evidence="2" id="KW-0812">Transmembrane</keyword>
<feature type="transmembrane region" description="Helical" evidence="2">
    <location>
        <begin position="31"/>
        <end position="54"/>
    </location>
</feature>
<feature type="compositionally biased region" description="Basic and acidic residues" evidence="1">
    <location>
        <begin position="137"/>
        <end position="155"/>
    </location>
</feature>
<evidence type="ECO:0000256" key="2">
    <source>
        <dbReference type="SAM" id="Phobius"/>
    </source>
</evidence>
<keyword evidence="4" id="KW-1185">Reference proteome</keyword>
<name>A0A1Y1S3Q0_9MICR</name>
<evidence type="ECO:0000313" key="3">
    <source>
        <dbReference type="EMBL" id="ORD92888.1"/>
    </source>
</evidence>
<protein>
    <submittedName>
        <fullName evidence="3">Uncharacterized protein</fullName>
    </submittedName>
</protein>
<feature type="region of interest" description="Disordered" evidence="1">
    <location>
        <begin position="120"/>
        <end position="173"/>
    </location>
</feature>
<sequence>MDSMRNSFERLSEKENAAFESFVITEHLQNIFFIVQVILILGFNALLIGLKEFLKPYGPKNVEIKLYVMGALFAIFISFQFTNIIKSGCLALSYLQIIAPENIKEYDPALHEVLAEIQESGKVEENKTPEEENQNGDENKTPEEENQNGDKDRELNQNQLEPEAQPETGAQPT</sequence>
<accession>A0A1Y1S3Q0</accession>
<keyword evidence="2" id="KW-0472">Membrane</keyword>
<dbReference type="EMBL" id="LWDP01000386">
    <property type="protein sequence ID" value="ORD92888.1"/>
    <property type="molecule type" value="Genomic_DNA"/>
</dbReference>
<keyword evidence="2" id="KW-1133">Transmembrane helix</keyword>
<dbReference type="VEuPathDB" id="MicrosporidiaDB:ECANGB1_2383"/>
<gene>
    <name evidence="3" type="ORF">ECANGB1_2383</name>
</gene>
<comment type="caution">
    <text evidence="3">The sequence shown here is derived from an EMBL/GenBank/DDBJ whole genome shotgun (WGS) entry which is preliminary data.</text>
</comment>
<feature type="transmembrane region" description="Helical" evidence="2">
    <location>
        <begin position="66"/>
        <end position="85"/>
    </location>
</feature>
<dbReference type="AlphaFoldDB" id="A0A1Y1S3Q0"/>